<dbReference type="AlphaFoldDB" id="A0A0F6PXH9"/>
<dbReference type="PANTHER" id="PTHR11937">
    <property type="entry name" value="ACTIN"/>
    <property type="match status" value="1"/>
</dbReference>
<name>A0A0F6PXH9_9ZZZZ</name>
<proteinExistence type="predicted"/>
<dbReference type="SMR" id="A0A0F6PXH9"/>
<dbReference type="CDD" id="cd10169">
    <property type="entry name" value="ASKHA_NBD_actin-like"/>
    <property type="match status" value="1"/>
</dbReference>
<dbReference type="Gene3D" id="3.90.640.10">
    <property type="entry name" value="Actin, Chain A, domain 4"/>
    <property type="match status" value="1"/>
</dbReference>
<sequence length="388" mass="44863">MDSDNNRQQRPLIIDIGSSSFRFGWAGNDFPDIITPSIYVDKTDFLFNSDVIEGLEEIFISKKNAENHLFGHEALKYSNILEIHSLHNNYNILMKFFYFYYQQLEIDEENQFKQPIIILTPFFMSELEKTKLRDLFFNIFEFPSLFFLDDCQGILSILQKTSAVIVNIGENNTNISSFLHGFTNIMARDIYPIAGKHLTNYFLNLILTQKSSRRVEYLDQMISKEIKEKLSVCVLDPEGELKHIKEGSTKFNSKIDLPDGSSLEINAERFRLTEPLFDPSKIHMDYIGLHEAISKIIRTWDREAWVELLPNIILSGGSSLIPGLEIRLKHEISKHFSDRLKDKINIITTSGRENLSWVGASVLWVQGKLKKSWEINPKASKLNNKEES</sequence>
<dbReference type="SUPFAM" id="SSF53067">
    <property type="entry name" value="Actin-like ATPase domain"/>
    <property type="match status" value="2"/>
</dbReference>
<dbReference type="EMBL" id="KP869662">
    <property type="protein sequence ID" value="AKC94933.1"/>
    <property type="molecule type" value="Genomic_DNA"/>
</dbReference>
<organism evidence="1">
    <name type="scientific">uncultured organism</name>
    <dbReference type="NCBI Taxonomy" id="155900"/>
    <lineage>
        <taxon>unclassified sequences</taxon>
        <taxon>environmental samples</taxon>
    </lineage>
</organism>
<dbReference type="Pfam" id="PF00022">
    <property type="entry name" value="Actin"/>
    <property type="match status" value="1"/>
</dbReference>
<dbReference type="InterPro" id="IPR043129">
    <property type="entry name" value="ATPase_NBD"/>
</dbReference>
<evidence type="ECO:0000313" key="1">
    <source>
        <dbReference type="EMBL" id="AKC94933.1"/>
    </source>
</evidence>
<protein>
    <submittedName>
        <fullName evidence="1">Putative actin-related protein</fullName>
    </submittedName>
</protein>
<dbReference type="Gene3D" id="3.30.420.40">
    <property type="match status" value="2"/>
</dbReference>
<dbReference type="SMART" id="SM00268">
    <property type="entry name" value="ACTIN"/>
    <property type="match status" value="1"/>
</dbReference>
<reference evidence="1" key="1">
    <citation type="journal article" date="2015" name="Nature">
        <title>Complex archaea that bridge the gap between prokaryotes and eukaryotes.</title>
        <authorList>
            <person name="Spang A."/>
            <person name="Saw J.H."/>
            <person name="Jorgensen S.L."/>
            <person name="Zaremba-Niedzwiedzka K."/>
            <person name="Martijn J."/>
            <person name="Lind A.E."/>
            <person name="van Eijk R."/>
            <person name="Schleper C."/>
            <person name="Guy L."/>
            <person name="Ettema T.J."/>
        </authorList>
    </citation>
    <scope>NUCLEOTIDE SEQUENCE</scope>
</reference>
<dbReference type="InterPro" id="IPR004000">
    <property type="entry name" value="Actin"/>
</dbReference>
<accession>A0A0F6PXH9</accession>